<dbReference type="Proteomes" id="UP001328107">
    <property type="component" value="Unassembled WGS sequence"/>
</dbReference>
<dbReference type="AlphaFoldDB" id="A0AAN5CSS6"/>
<sequence length="100" mass="11359">MHYGPLPRPMTISRLQSRQYFDSEKHARINSLVMPLRWSALIIVNYRNHRFLSVRRTIASLAMIDCLRRLSGRPVEAIAAARAPVVLCGAATASRAFWPL</sequence>
<organism evidence="1 2">
    <name type="scientific">Pristionchus mayeri</name>
    <dbReference type="NCBI Taxonomy" id="1317129"/>
    <lineage>
        <taxon>Eukaryota</taxon>
        <taxon>Metazoa</taxon>
        <taxon>Ecdysozoa</taxon>
        <taxon>Nematoda</taxon>
        <taxon>Chromadorea</taxon>
        <taxon>Rhabditida</taxon>
        <taxon>Rhabditina</taxon>
        <taxon>Diplogasteromorpha</taxon>
        <taxon>Diplogasteroidea</taxon>
        <taxon>Neodiplogasteridae</taxon>
        <taxon>Pristionchus</taxon>
    </lineage>
</organism>
<comment type="caution">
    <text evidence="1">The sequence shown here is derived from an EMBL/GenBank/DDBJ whole genome shotgun (WGS) entry which is preliminary data.</text>
</comment>
<evidence type="ECO:0000313" key="2">
    <source>
        <dbReference type="Proteomes" id="UP001328107"/>
    </source>
</evidence>
<gene>
    <name evidence="1" type="ORF">PMAYCL1PPCAC_19884</name>
</gene>
<dbReference type="EMBL" id="BTRK01000004">
    <property type="protein sequence ID" value="GMR49689.1"/>
    <property type="molecule type" value="Genomic_DNA"/>
</dbReference>
<feature type="non-terminal residue" evidence="1">
    <location>
        <position position="100"/>
    </location>
</feature>
<reference evidence="2" key="1">
    <citation type="submission" date="2022-10" db="EMBL/GenBank/DDBJ databases">
        <title>Genome assembly of Pristionchus species.</title>
        <authorList>
            <person name="Yoshida K."/>
            <person name="Sommer R.J."/>
        </authorList>
    </citation>
    <scope>NUCLEOTIDE SEQUENCE [LARGE SCALE GENOMIC DNA]</scope>
    <source>
        <strain evidence="2">RS5460</strain>
    </source>
</reference>
<name>A0AAN5CSS6_9BILA</name>
<proteinExistence type="predicted"/>
<protein>
    <submittedName>
        <fullName evidence="1">Uncharacterized protein</fullName>
    </submittedName>
</protein>
<evidence type="ECO:0000313" key="1">
    <source>
        <dbReference type="EMBL" id="GMR49689.1"/>
    </source>
</evidence>
<accession>A0AAN5CSS6</accession>
<keyword evidence="2" id="KW-1185">Reference proteome</keyword>